<dbReference type="EMBL" id="CP002117">
    <property type="protein sequence ID" value="ADN35733.1"/>
    <property type="molecule type" value="Genomic_DNA"/>
</dbReference>
<reference evidence="1 2" key="1">
    <citation type="journal article" date="2010" name="Stand. Genomic Sci.">
        <title>Complete genome sequence of Methanoplanus petrolearius type strain (SEBR 4847).</title>
        <authorList>
            <person name="Brambilla E."/>
            <person name="Djao O.D."/>
            <person name="Daligault H."/>
            <person name="Lapidus A."/>
            <person name="Lucas S."/>
            <person name="Hammon N."/>
            <person name="Nolan M."/>
            <person name="Tice H."/>
            <person name="Cheng J.F."/>
            <person name="Han C."/>
            <person name="Tapia R."/>
            <person name="Goodwin L."/>
            <person name="Pitluck S."/>
            <person name="Liolios K."/>
            <person name="Ivanova N."/>
            <person name="Mavromatis K."/>
            <person name="Mikhailova N."/>
            <person name="Pati A."/>
            <person name="Chen A."/>
            <person name="Palaniappan K."/>
            <person name="Land M."/>
            <person name="Hauser L."/>
            <person name="Chang Y.J."/>
            <person name="Jeffries C.D."/>
            <person name="Rohde M."/>
            <person name="Spring S."/>
            <person name="Sikorski J."/>
            <person name="Goker M."/>
            <person name="Woyke T."/>
            <person name="Bristow J."/>
            <person name="Eisen J.A."/>
            <person name="Markowitz V."/>
            <person name="Hugenholtz P."/>
            <person name="Kyrpides N.C."/>
            <person name="Klenk H.P."/>
        </authorList>
    </citation>
    <scope>NUCLEOTIDE SEQUENCE [LARGE SCALE GENOMIC DNA]</scope>
    <source>
        <strain evidence="2">DSM 11571 / OCM 486 / SEBR 4847</strain>
    </source>
</reference>
<dbReference type="Proteomes" id="UP000006565">
    <property type="component" value="Chromosome"/>
</dbReference>
<dbReference type="HOGENOM" id="CLU_1324037_0_0_2"/>
<evidence type="ECO:0000313" key="1">
    <source>
        <dbReference type="EMBL" id="ADN35733.1"/>
    </source>
</evidence>
<dbReference type="AlphaFoldDB" id="E1RK10"/>
<organism evidence="1 2">
    <name type="scientific">Methanolacinia petrolearia (strain DSM 11571 / OCM 486 / SEBR 4847)</name>
    <name type="common">Methanoplanus petrolearius</name>
    <dbReference type="NCBI Taxonomy" id="679926"/>
    <lineage>
        <taxon>Archaea</taxon>
        <taxon>Methanobacteriati</taxon>
        <taxon>Methanobacteriota</taxon>
        <taxon>Stenosarchaea group</taxon>
        <taxon>Methanomicrobia</taxon>
        <taxon>Methanomicrobiales</taxon>
        <taxon>Methanomicrobiaceae</taxon>
        <taxon>Methanolacinia</taxon>
    </lineage>
</organism>
<gene>
    <name evidence="1" type="ordered locus">Mpet_0966</name>
</gene>
<accession>E1RK10</accession>
<sequence>MNETESIGLFEQTQLAVQPLVDSGNFRLEILEYESRPLDVRVLLCSTEIDIMFAFYTMPGGEEVRCGFRANASGKTFGAPFFFSTFGIDIPMTADDLAKERKAYEKSLQEFENLHLKDITYTEWCISNFSHKKRSPLEDTGYMQELSRLSTEIVKNMPEILELLSPENVEGTYERYRMEVKKDDEIRRENIRLLSLARSKKRTGSTN</sequence>
<name>E1RK10_METP4</name>
<dbReference type="KEGG" id="mpi:Mpet_0966"/>
<protein>
    <submittedName>
        <fullName evidence="1">Uncharacterized protein</fullName>
    </submittedName>
</protein>
<dbReference type="GeneID" id="9743428"/>
<keyword evidence="2" id="KW-1185">Reference proteome</keyword>
<evidence type="ECO:0000313" key="2">
    <source>
        <dbReference type="Proteomes" id="UP000006565"/>
    </source>
</evidence>
<dbReference type="RefSeq" id="WP_013328911.1">
    <property type="nucleotide sequence ID" value="NC_014507.1"/>
</dbReference>
<proteinExistence type="predicted"/>
<dbReference type="STRING" id="679926.Mpet_0966"/>